<comment type="subcellular location">
    <subcellularLocation>
        <location evidence="1">Cell membrane</location>
        <topology evidence="1">Multi-pass membrane protein</topology>
    </subcellularLocation>
</comment>
<dbReference type="CDD" id="cd06581">
    <property type="entry name" value="TM_PBP1_LivM_like"/>
    <property type="match status" value="1"/>
</dbReference>
<evidence type="ECO:0000256" key="3">
    <source>
        <dbReference type="ARBA" id="ARBA00022692"/>
    </source>
</evidence>
<dbReference type="PANTHER" id="PTHR30482">
    <property type="entry name" value="HIGH-AFFINITY BRANCHED-CHAIN AMINO ACID TRANSPORT SYSTEM PERMEASE"/>
    <property type="match status" value="1"/>
</dbReference>
<dbReference type="InterPro" id="IPR001851">
    <property type="entry name" value="ABC_transp_permease"/>
</dbReference>
<dbReference type="InterPro" id="IPR017778">
    <property type="entry name" value="ABC_transptr_urea_perm_UrtC"/>
</dbReference>
<proteinExistence type="predicted"/>
<reference evidence="7" key="2">
    <citation type="submission" date="2023-01" db="EMBL/GenBank/DDBJ databases">
        <authorList>
            <person name="Sun Q."/>
            <person name="Evtushenko L."/>
        </authorList>
    </citation>
    <scope>NUCLEOTIDE SEQUENCE</scope>
    <source>
        <strain evidence="7">VKM B-2347</strain>
    </source>
</reference>
<feature type="transmembrane region" description="Helical" evidence="6">
    <location>
        <begin position="203"/>
        <end position="227"/>
    </location>
</feature>
<protein>
    <submittedName>
        <fullName evidence="7">ABC transporter permease</fullName>
    </submittedName>
</protein>
<evidence type="ECO:0000256" key="2">
    <source>
        <dbReference type="ARBA" id="ARBA00022475"/>
    </source>
</evidence>
<feature type="transmembrane region" description="Helical" evidence="6">
    <location>
        <begin position="153"/>
        <end position="171"/>
    </location>
</feature>
<keyword evidence="4 6" id="KW-1133">Transmembrane helix</keyword>
<name>A0A9W6J396_9HYPH</name>
<comment type="caution">
    <text evidence="7">The sequence shown here is derived from an EMBL/GenBank/DDBJ whole genome shotgun (WGS) entry which is preliminary data.</text>
</comment>
<feature type="transmembrane region" description="Helical" evidence="6">
    <location>
        <begin position="20"/>
        <end position="41"/>
    </location>
</feature>
<feature type="transmembrane region" description="Helical" evidence="6">
    <location>
        <begin position="325"/>
        <end position="346"/>
    </location>
</feature>
<keyword evidence="3 6" id="KW-0812">Transmembrane</keyword>
<dbReference type="GO" id="GO:0005886">
    <property type="term" value="C:plasma membrane"/>
    <property type="evidence" value="ECO:0007669"/>
    <property type="project" value="UniProtKB-SubCell"/>
</dbReference>
<dbReference type="Pfam" id="PF02653">
    <property type="entry name" value="BPD_transp_2"/>
    <property type="match status" value="1"/>
</dbReference>
<feature type="transmembrane region" description="Helical" evidence="6">
    <location>
        <begin position="248"/>
        <end position="269"/>
    </location>
</feature>
<evidence type="ECO:0000313" key="8">
    <source>
        <dbReference type="Proteomes" id="UP001143372"/>
    </source>
</evidence>
<dbReference type="InterPro" id="IPR043428">
    <property type="entry name" value="LivM-like"/>
</dbReference>
<keyword evidence="2" id="KW-1003">Cell membrane</keyword>
<dbReference type="RefSeq" id="WP_271168790.1">
    <property type="nucleotide sequence ID" value="NZ_BSFI01000008.1"/>
</dbReference>
<evidence type="ECO:0000256" key="5">
    <source>
        <dbReference type="ARBA" id="ARBA00023136"/>
    </source>
</evidence>
<dbReference type="Proteomes" id="UP001143372">
    <property type="component" value="Unassembled WGS sequence"/>
</dbReference>
<evidence type="ECO:0000256" key="1">
    <source>
        <dbReference type="ARBA" id="ARBA00004651"/>
    </source>
</evidence>
<evidence type="ECO:0000256" key="6">
    <source>
        <dbReference type="SAM" id="Phobius"/>
    </source>
</evidence>
<dbReference type="PANTHER" id="PTHR30482:SF4">
    <property type="entry name" value="SLR1201 PROTEIN"/>
    <property type="match status" value="1"/>
</dbReference>
<gene>
    <name evidence="7" type="ORF">GCM10008179_21960</name>
</gene>
<reference evidence="7" key="1">
    <citation type="journal article" date="2014" name="Int. J. Syst. Evol. Microbiol.">
        <title>Complete genome sequence of Corynebacterium casei LMG S-19264T (=DSM 44701T), isolated from a smear-ripened cheese.</title>
        <authorList>
            <consortium name="US DOE Joint Genome Institute (JGI-PGF)"/>
            <person name="Walter F."/>
            <person name="Albersmeier A."/>
            <person name="Kalinowski J."/>
            <person name="Ruckert C."/>
        </authorList>
    </citation>
    <scope>NUCLEOTIDE SEQUENCE</scope>
    <source>
        <strain evidence="7">VKM B-2347</strain>
    </source>
</reference>
<dbReference type="NCBIfam" id="TIGR03408">
    <property type="entry name" value="urea_trans_UrtC"/>
    <property type="match status" value="1"/>
</dbReference>
<dbReference type="GO" id="GO:0015658">
    <property type="term" value="F:branched-chain amino acid transmembrane transporter activity"/>
    <property type="evidence" value="ECO:0007669"/>
    <property type="project" value="InterPro"/>
</dbReference>
<evidence type="ECO:0000313" key="7">
    <source>
        <dbReference type="EMBL" id="GLK68558.1"/>
    </source>
</evidence>
<dbReference type="AlphaFoldDB" id="A0A9W6J396"/>
<feature type="transmembrane region" description="Helical" evidence="6">
    <location>
        <begin position="123"/>
        <end position="146"/>
    </location>
</feature>
<keyword evidence="8" id="KW-1185">Reference proteome</keyword>
<evidence type="ECO:0000256" key="4">
    <source>
        <dbReference type="ARBA" id="ARBA00022989"/>
    </source>
</evidence>
<dbReference type="EMBL" id="BSFI01000008">
    <property type="protein sequence ID" value="GLK68558.1"/>
    <property type="molecule type" value="Genomic_DNA"/>
</dbReference>
<accession>A0A9W6J396</accession>
<feature type="transmembrane region" description="Helical" evidence="6">
    <location>
        <begin position="72"/>
        <end position="91"/>
    </location>
</feature>
<keyword evidence="5 6" id="KW-0472">Membrane</keyword>
<organism evidence="7 8">
    <name type="scientific">Hansschlegelia plantiphila</name>
    <dbReference type="NCBI Taxonomy" id="374655"/>
    <lineage>
        <taxon>Bacteria</taxon>
        <taxon>Pseudomonadati</taxon>
        <taxon>Pseudomonadota</taxon>
        <taxon>Alphaproteobacteria</taxon>
        <taxon>Hyphomicrobiales</taxon>
        <taxon>Methylopilaceae</taxon>
        <taxon>Hansschlegelia</taxon>
    </lineage>
</organism>
<sequence>MTAAIGPKRSLIARATDDRIVAGVALALAATAAALLAGGLSGYRVNTIGQFACFALLALALDLIWGYAGILSLGHGLFFAIGGYVVGMHLLEQSVAVTGITPDIVQFMGWTALPGWWAPLESFPVALAAALASSFAVAFAFGWASFRSRVSGVYFAIITQALVYVAMLLMFRNDTGFGGNNGMTGFQVVFGLPIQDPAVTKGLALASVLALLAALVGCRLLMIGRFGRLLVATRDDEVRLRSLGYETLRLKLAVWCLSAVLAALAGLLYVPQVGIINPRLLSPELSIEIAVWCAIGGRGRLAGAIIGAVLVNAIKFALSASLPELWPFVLSGLVIVVALIFPNGLLDLGRWRPTLWSRADALQPTDATP</sequence>